<gene>
    <name evidence="7" type="ORF">S03H2_60264</name>
</gene>
<proteinExistence type="predicted"/>
<keyword evidence="4 5" id="KW-0472">Membrane</keyword>
<organism evidence="7">
    <name type="scientific">marine sediment metagenome</name>
    <dbReference type="NCBI Taxonomy" id="412755"/>
    <lineage>
        <taxon>unclassified sequences</taxon>
        <taxon>metagenomes</taxon>
        <taxon>ecological metagenomes</taxon>
    </lineage>
</organism>
<dbReference type="EMBL" id="BARU01038818">
    <property type="protein sequence ID" value="GAH88354.1"/>
    <property type="molecule type" value="Genomic_DNA"/>
</dbReference>
<keyword evidence="2 5" id="KW-0812">Transmembrane</keyword>
<evidence type="ECO:0000256" key="5">
    <source>
        <dbReference type="SAM" id="Phobius"/>
    </source>
</evidence>
<comment type="caution">
    <text evidence="7">The sequence shown here is derived from an EMBL/GenBank/DDBJ whole genome shotgun (WGS) entry which is preliminary data.</text>
</comment>
<dbReference type="InterPro" id="IPR009908">
    <property type="entry name" value="Methylamine_util_MauE"/>
</dbReference>
<dbReference type="GO" id="GO:0030416">
    <property type="term" value="P:methylamine metabolic process"/>
    <property type="evidence" value="ECO:0007669"/>
    <property type="project" value="InterPro"/>
</dbReference>
<evidence type="ECO:0000313" key="7">
    <source>
        <dbReference type="EMBL" id="GAH88354.1"/>
    </source>
</evidence>
<keyword evidence="3 5" id="KW-1133">Transmembrane helix</keyword>
<dbReference type="Pfam" id="PF07291">
    <property type="entry name" value="MauE"/>
    <property type="match status" value="1"/>
</dbReference>
<reference evidence="7" key="1">
    <citation type="journal article" date="2014" name="Front. Microbiol.">
        <title>High frequency of phylogenetically diverse reductive dehalogenase-homologous genes in deep subseafloor sedimentary metagenomes.</title>
        <authorList>
            <person name="Kawai M."/>
            <person name="Futagami T."/>
            <person name="Toyoda A."/>
            <person name="Takaki Y."/>
            <person name="Nishi S."/>
            <person name="Hori S."/>
            <person name="Arai W."/>
            <person name="Tsubouchi T."/>
            <person name="Morono Y."/>
            <person name="Uchiyama I."/>
            <person name="Ito T."/>
            <person name="Fujiyama A."/>
            <person name="Inagaki F."/>
            <person name="Takami H."/>
        </authorList>
    </citation>
    <scope>NUCLEOTIDE SEQUENCE</scope>
    <source>
        <strain evidence="7">Expedition CK06-06</strain>
    </source>
</reference>
<protein>
    <recommendedName>
        <fullName evidence="6">Methylamine utilisation protein MauE domain-containing protein</fullName>
    </recommendedName>
</protein>
<evidence type="ECO:0000256" key="2">
    <source>
        <dbReference type="ARBA" id="ARBA00022692"/>
    </source>
</evidence>
<evidence type="ECO:0000256" key="4">
    <source>
        <dbReference type="ARBA" id="ARBA00023136"/>
    </source>
</evidence>
<name>X1KDV6_9ZZZZ</name>
<feature type="transmembrane region" description="Helical" evidence="5">
    <location>
        <begin position="104"/>
        <end position="124"/>
    </location>
</feature>
<dbReference type="AlphaFoldDB" id="X1KDV6"/>
<sequence length="144" mass="15508">AIFILAAVGKIPEQAKFVDIVTDYGLLPLKLAEAYGTVLPGLELTLGICLVLGFLSRLAAGVSILTIISFIVANGTAVYSYKEVHACHCYGFFSMPWLVKTSDALIMDVVMLAMALVILLYGGGRWSLGSLIWRIKKGSGRSRP</sequence>
<evidence type="ECO:0000259" key="6">
    <source>
        <dbReference type="Pfam" id="PF07291"/>
    </source>
</evidence>
<evidence type="ECO:0000256" key="3">
    <source>
        <dbReference type="ARBA" id="ARBA00022989"/>
    </source>
</evidence>
<dbReference type="GO" id="GO:0016020">
    <property type="term" value="C:membrane"/>
    <property type="evidence" value="ECO:0007669"/>
    <property type="project" value="UniProtKB-SubCell"/>
</dbReference>
<evidence type="ECO:0000256" key="1">
    <source>
        <dbReference type="ARBA" id="ARBA00004141"/>
    </source>
</evidence>
<feature type="non-terminal residue" evidence="7">
    <location>
        <position position="1"/>
    </location>
</feature>
<accession>X1KDV6</accession>
<comment type="subcellular location">
    <subcellularLocation>
        <location evidence="1">Membrane</location>
        <topology evidence="1">Multi-pass membrane protein</topology>
    </subcellularLocation>
</comment>
<feature type="transmembrane region" description="Helical" evidence="5">
    <location>
        <begin position="34"/>
        <end position="55"/>
    </location>
</feature>
<feature type="transmembrane region" description="Helical" evidence="5">
    <location>
        <begin position="62"/>
        <end position="81"/>
    </location>
</feature>
<feature type="domain" description="Methylamine utilisation protein MauE" evidence="6">
    <location>
        <begin position="2"/>
        <end position="120"/>
    </location>
</feature>